<dbReference type="GO" id="GO:0005506">
    <property type="term" value="F:iron ion binding"/>
    <property type="evidence" value="ECO:0007669"/>
    <property type="project" value="InterPro"/>
</dbReference>
<sequence length="153" mass="16666">MSQLDELYREVILDHYRNPRKRGSLKGPHVHAEGNNPSCGDEFAIDVAIEDGVIQDAAMQGQGCSISQASGSMMMDAIVGKSIDEARDLTYKFKVMMTIVDGDSPVDPDQPGAVLGDLEALQGVRRFPVRIKCADLAWTTLTEALDRATNGDR</sequence>
<gene>
    <name evidence="2" type="ORF">MNBD_ACTINO01-2530</name>
</gene>
<dbReference type="GO" id="GO:0051536">
    <property type="term" value="F:iron-sulfur cluster binding"/>
    <property type="evidence" value="ECO:0007669"/>
    <property type="project" value="InterPro"/>
</dbReference>
<dbReference type="NCBIfam" id="TIGR01994">
    <property type="entry name" value="SUF_scaf_2"/>
    <property type="match status" value="1"/>
</dbReference>
<dbReference type="PANTHER" id="PTHR10093">
    <property type="entry name" value="IRON-SULFUR CLUSTER ASSEMBLY ENZYME NIFU HOMOLOG"/>
    <property type="match status" value="1"/>
</dbReference>
<dbReference type="SUPFAM" id="SSF82649">
    <property type="entry name" value="SufE/NifU"/>
    <property type="match status" value="1"/>
</dbReference>
<dbReference type="CDD" id="cd06664">
    <property type="entry name" value="IscU_like"/>
    <property type="match status" value="1"/>
</dbReference>
<feature type="domain" description="NIF system FeS cluster assembly NifU N-terminal" evidence="1">
    <location>
        <begin position="8"/>
        <end position="133"/>
    </location>
</feature>
<dbReference type="FunFam" id="3.90.1010.10:FF:000002">
    <property type="entry name" value="Iron-sulfur cluster assembly scaffold protein NifU"/>
    <property type="match status" value="1"/>
</dbReference>
<evidence type="ECO:0000313" key="2">
    <source>
        <dbReference type="EMBL" id="VAW07371.1"/>
    </source>
</evidence>
<dbReference type="Gene3D" id="3.90.1010.10">
    <property type="match status" value="1"/>
</dbReference>
<reference evidence="2" key="1">
    <citation type="submission" date="2018-06" db="EMBL/GenBank/DDBJ databases">
        <authorList>
            <person name="Zhirakovskaya E."/>
        </authorList>
    </citation>
    <scope>NUCLEOTIDE SEQUENCE</scope>
</reference>
<dbReference type="Pfam" id="PF01592">
    <property type="entry name" value="NifU_N"/>
    <property type="match status" value="1"/>
</dbReference>
<dbReference type="InterPro" id="IPR002871">
    <property type="entry name" value="NIF_FeS_clus_asmbl_NifU_N"/>
</dbReference>
<dbReference type="AlphaFoldDB" id="A0A3B0SM79"/>
<accession>A0A3B0SM79</accession>
<protein>
    <submittedName>
        <fullName evidence="2">Iron-sulfur cluster assembly scaffold protein for SUF system, SufE2</fullName>
    </submittedName>
</protein>
<proteinExistence type="predicted"/>
<name>A0A3B0SM79_9ZZZZ</name>
<dbReference type="GO" id="GO:0016226">
    <property type="term" value="P:iron-sulfur cluster assembly"/>
    <property type="evidence" value="ECO:0007669"/>
    <property type="project" value="InterPro"/>
</dbReference>
<dbReference type="EMBL" id="UOEI01000524">
    <property type="protein sequence ID" value="VAW07371.1"/>
    <property type="molecule type" value="Genomic_DNA"/>
</dbReference>
<evidence type="ECO:0000259" key="1">
    <source>
        <dbReference type="Pfam" id="PF01592"/>
    </source>
</evidence>
<organism evidence="2">
    <name type="scientific">hydrothermal vent metagenome</name>
    <dbReference type="NCBI Taxonomy" id="652676"/>
    <lineage>
        <taxon>unclassified sequences</taxon>
        <taxon>metagenomes</taxon>
        <taxon>ecological metagenomes</taxon>
    </lineage>
</organism>